<proteinExistence type="predicted"/>
<organism evidence="1">
    <name type="scientific">marine sediment metagenome</name>
    <dbReference type="NCBI Taxonomy" id="412755"/>
    <lineage>
        <taxon>unclassified sequences</taxon>
        <taxon>metagenomes</taxon>
        <taxon>ecological metagenomes</taxon>
    </lineage>
</organism>
<gene>
    <name evidence="1" type="ORF">LCGC14_0322860</name>
</gene>
<reference evidence="1" key="1">
    <citation type="journal article" date="2015" name="Nature">
        <title>Complex archaea that bridge the gap between prokaryotes and eukaryotes.</title>
        <authorList>
            <person name="Spang A."/>
            <person name="Saw J.H."/>
            <person name="Jorgensen S.L."/>
            <person name="Zaremba-Niedzwiedzka K."/>
            <person name="Martijn J."/>
            <person name="Lind A.E."/>
            <person name="van Eijk R."/>
            <person name="Schleper C."/>
            <person name="Guy L."/>
            <person name="Ettema T.J."/>
        </authorList>
    </citation>
    <scope>NUCLEOTIDE SEQUENCE</scope>
</reference>
<dbReference type="AlphaFoldDB" id="A0A0F9U181"/>
<dbReference type="EMBL" id="LAZR01000220">
    <property type="protein sequence ID" value="KKN81067.1"/>
    <property type="molecule type" value="Genomic_DNA"/>
</dbReference>
<name>A0A0F9U181_9ZZZZ</name>
<evidence type="ECO:0000313" key="1">
    <source>
        <dbReference type="EMBL" id="KKN81067.1"/>
    </source>
</evidence>
<protein>
    <submittedName>
        <fullName evidence="1">Uncharacterized protein</fullName>
    </submittedName>
</protein>
<comment type="caution">
    <text evidence="1">The sequence shown here is derived from an EMBL/GenBank/DDBJ whole genome shotgun (WGS) entry which is preliminary data.</text>
</comment>
<sequence>MSNAQQCDNRKSWEYRGNLITPIVIRDGHRRFLQWQFRLVCRPSISSRTKAGVRAYIDEANKPE</sequence>
<accession>A0A0F9U181</accession>